<accession>A0A336LWB3</accession>
<feature type="domain" description="Nuclear factor related to kappa-B-binding protein winged helix-like" evidence="2">
    <location>
        <begin position="333"/>
        <end position="434"/>
    </location>
</feature>
<evidence type="ECO:0000259" key="2">
    <source>
        <dbReference type="Pfam" id="PF14465"/>
    </source>
</evidence>
<dbReference type="PANTHER" id="PTHR13052">
    <property type="entry name" value="NFRKB-RELATED"/>
    <property type="match status" value="1"/>
</dbReference>
<feature type="domain" description="Nuclear factor related to kappa-B-binding protein second winged helix" evidence="3">
    <location>
        <begin position="484"/>
        <end position="623"/>
    </location>
</feature>
<dbReference type="InterPro" id="IPR024867">
    <property type="entry name" value="NFRKB"/>
</dbReference>
<dbReference type="PANTHER" id="PTHR13052:SF3">
    <property type="entry name" value="NUCLEAR FACTOR RELATED TO KAPPA-B-BINDING PROTEIN"/>
    <property type="match status" value="1"/>
</dbReference>
<dbReference type="Pfam" id="PF25793">
    <property type="entry name" value="WHD_2nd_NFRKB"/>
    <property type="match status" value="1"/>
</dbReference>
<dbReference type="GO" id="GO:0002020">
    <property type="term" value="F:protease binding"/>
    <property type="evidence" value="ECO:0007669"/>
    <property type="project" value="TreeGrafter"/>
</dbReference>
<dbReference type="GO" id="GO:0031011">
    <property type="term" value="C:Ino80 complex"/>
    <property type="evidence" value="ECO:0007669"/>
    <property type="project" value="InterPro"/>
</dbReference>
<reference evidence="4" key="1">
    <citation type="submission" date="2018-07" db="EMBL/GenBank/DDBJ databases">
        <authorList>
            <person name="Quirk P.G."/>
            <person name="Krulwich T.A."/>
        </authorList>
    </citation>
    <scope>NUCLEOTIDE SEQUENCE</scope>
</reference>
<evidence type="ECO:0000259" key="3">
    <source>
        <dbReference type="Pfam" id="PF25793"/>
    </source>
</evidence>
<evidence type="ECO:0000256" key="1">
    <source>
        <dbReference type="SAM" id="MobiDB-lite"/>
    </source>
</evidence>
<dbReference type="AlphaFoldDB" id="A0A336LWB3"/>
<dbReference type="Pfam" id="PF14465">
    <property type="entry name" value="WHD_1st_NFRKB"/>
    <property type="match status" value="1"/>
</dbReference>
<dbReference type="EMBL" id="UFQT01000021">
    <property type="protein sequence ID" value="SSX17928.1"/>
    <property type="molecule type" value="Genomic_DNA"/>
</dbReference>
<evidence type="ECO:0000313" key="4">
    <source>
        <dbReference type="EMBL" id="SSX17928.1"/>
    </source>
</evidence>
<dbReference type="InterPro" id="IPR038106">
    <property type="entry name" value="NFRKB_winged_sf"/>
</dbReference>
<dbReference type="VEuPathDB" id="VectorBase:CSON005634"/>
<dbReference type="InterPro" id="IPR025220">
    <property type="entry name" value="NFRKB_WH_1"/>
</dbReference>
<protein>
    <submittedName>
        <fullName evidence="4">CSON005634 protein</fullName>
    </submittedName>
</protein>
<sequence length="1165" mass="132201">MEVVKINSEALQLPKEICKNVTLFDEFFSLNTWNCLSPAIREHLTSNFLPDFCENNTKEKDKTINLLLSRKLKKFNMEALTKLHKHFSTKSRLKKNLKRLINKEQFRGYDECQRICRLFKNLKNSRKFFLKSSDKSLFNLSMNIPGSTFQNSSKIINTFDLDLSSLQYLNWFRESLMTYKNEKYNFQKDLKDLLEMPIETIFERTQLNIIKKRKRDSEKVIGPKIKNHLVKSARLNIVQKEYPTSKGNIELELDNKNYSFEKFDQDKYEKLNSTEPLLRNPFKTGLDPSKSDIISEKTTNTIDHSDVVTHTDNINIPSTSKIPELLQEVHACFLSLIRDILCSTPDHRISLNELKRKVSFWHQNPISQLNNWYEKSKDWLEMLPSAVYFLTGDFTDQPEDFVPYLEYKEHLNIYQWIGAGRDTDNNLVPLCNYWLSRKNDMGMKKTLKLCNLESSNELTDHRTLDKSKSLSSHWTVTTATHNEIQEFRVQEKKRYENPHKPFTYSHHGFKSVVGPVKGIYSQQIVGMPKARGHNMLAPNRPNYVTILTLVRDAAARLPNGEGTRAEICELLKSSQYINSSASDQVLQTIVSGALDRMHTESDPCVRYDAKRKIWIYLHRNRSEIEFEKMHLQQQCLDKPKKNICKKNKTKEDKLCSADFSSTKTELTEEQCLVSKPLVGVKNSLHQSIKKNLDITSNTMVQNQIKLSNLTNARKVVSDLSVKIFKKQNNNVNSSNVDSSIFQNMVVTNVQLPSSNKSNEQSSTKVMTKVTDSQKTENKLVVQNESSDLSKIGIIPQKFVQISPSRLSTNVNGNILTLNKSQSMVQIDKQKVRLQKDSVDIAKMSLPMSMTNYSSNMKPAKIFQVKSISGSISGLITTESLSPSNSNLQSKTQNQLPTSSNSKMVQSARMITVKNIQPVSNLNLVNKAELQTVKLQSTSGASPMPFIIKKTNDGTSNLNTNRQYVQNFNSSSFRSLISKTSDTSLKSKFLSQNNRSVMLTNKTKDNISIGQIIGSCNNVGSIKIDNNATPCTIKLQQLSSGTMEKNAKIINIQPNTENKIKTFSGIRMINASDLNITHINGKQVIIASKSLLSGQSSQNINVGGPSCRTSSNNIPKQHIPKGVVGQTTGQFAQHIILPKLQSGQLNLKTMQSVKIIPFSHQITGGL</sequence>
<feature type="region of interest" description="Disordered" evidence="1">
    <location>
        <begin position="880"/>
        <end position="900"/>
    </location>
</feature>
<proteinExistence type="predicted"/>
<gene>
    <name evidence="4" type="primary">CSON005634</name>
</gene>
<dbReference type="InterPro" id="IPR057748">
    <property type="entry name" value="NFRKB_WH_2"/>
</dbReference>
<dbReference type="Gene3D" id="1.10.10.2430">
    <property type="entry name" value="NFRKB winged helix-like domain"/>
    <property type="match status" value="1"/>
</dbReference>
<dbReference type="CDD" id="cd21865">
    <property type="entry name" value="DEUBAD_NFRKB"/>
    <property type="match status" value="1"/>
</dbReference>
<organism evidence="4">
    <name type="scientific">Culicoides sonorensis</name>
    <name type="common">Biting midge</name>
    <dbReference type="NCBI Taxonomy" id="179676"/>
    <lineage>
        <taxon>Eukaryota</taxon>
        <taxon>Metazoa</taxon>
        <taxon>Ecdysozoa</taxon>
        <taxon>Arthropoda</taxon>
        <taxon>Hexapoda</taxon>
        <taxon>Insecta</taxon>
        <taxon>Pterygota</taxon>
        <taxon>Neoptera</taxon>
        <taxon>Endopterygota</taxon>
        <taxon>Diptera</taxon>
        <taxon>Nematocera</taxon>
        <taxon>Chironomoidea</taxon>
        <taxon>Ceratopogonidae</taxon>
        <taxon>Ceratopogoninae</taxon>
        <taxon>Culicoides</taxon>
        <taxon>Monoculicoides</taxon>
    </lineage>
</organism>
<name>A0A336LWB3_CULSO</name>